<dbReference type="EMBL" id="JBDFQZ010000006">
    <property type="protein sequence ID" value="KAK9715941.1"/>
    <property type="molecule type" value="Genomic_DNA"/>
</dbReference>
<evidence type="ECO:0000256" key="6">
    <source>
        <dbReference type="ARBA" id="ARBA00023055"/>
    </source>
</evidence>
<evidence type="ECO:0000313" key="10">
    <source>
        <dbReference type="Proteomes" id="UP001443914"/>
    </source>
</evidence>
<dbReference type="GO" id="GO:0032366">
    <property type="term" value="P:intracellular sterol transport"/>
    <property type="evidence" value="ECO:0007669"/>
    <property type="project" value="InterPro"/>
</dbReference>
<dbReference type="SUPFAM" id="SSF81296">
    <property type="entry name" value="E set domains"/>
    <property type="match status" value="1"/>
</dbReference>
<gene>
    <name evidence="9" type="ORF">RND81_06G200100</name>
</gene>
<comment type="function">
    <text evidence="1">Catalyzes the intermembrane transfer of phosphatidylglycerol and phosphatidylinositol.</text>
</comment>
<keyword evidence="10" id="KW-1185">Reference proteome</keyword>
<dbReference type="Gene3D" id="2.60.40.770">
    <property type="match status" value="1"/>
</dbReference>
<dbReference type="SMART" id="SM00737">
    <property type="entry name" value="ML"/>
    <property type="match status" value="1"/>
</dbReference>
<protein>
    <recommendedName>
        <fullName evidence="8">MD-2-related lipid-recognition domain-containing protein</fullName>
    </recommendedName>
</protein>
<feature type="domain" description="MD-2-related lipid-recognition" evidence="8">
    <location>
        <begin position="26"/>
        <end position="141"/>
    </location>
</feature>
<dbReference type="CDD" id="cd00917">
    <property type="entry name" value="PG-PI_TP"/>
    <property type="match status" value="1"/>
</dbReference>
<dbReference type="PANTHER" id="PTHR11306:SF0">
    <property type="entry name" value="PHOSPHATIDYLGLYCEROL_PHOSPHATIDYLINOSITOL TRANSFER PROTEIN"/>
    <property type="match status" value="1"/>
</dbReference>
<dbReference type="Proteomes" id="UP001443914">
    <property type="component" value="Unassembled WGS sequence"/>
</dbReference>
<accession>A0AAW1KC43</accession>
<evidence type="ECO:0000256" key="1">
    <source>
        <dbReference type="ARBA" id="ARBA00002053"/>
    </source>
</evidence>
<dbReference type="PANTHER" id="PTHR11306">
    <property type="entry name" value="NIEMANN PICK TYPE C2 PROTEIN NPC2-RELATED"/>
    <property type="match status" value="1"/>
</dbReference>
<proteinExistence type="inferred from homology"/>
<comment type="subunit">
    <text evidence="3">Monomer.</text>
</comment>
<evidence type="ECO:0000256" key="2">
    <source>
        <dbReference type="ARBA" id="ARBA00006370"/>
    </source>
</evidence>
<reference evidence="9" key="1">
    <citation type="submission" date="2024-03" db="EMBL/GenBank/DDBJ databases">
        <title>WGS assembly of Saponaria officinalis var. Norfolk2.</title>
        <authorList>
            <person name="Jenkins J."/>
            <person name="Shu S."/>
            <person name="Grimwood J."/>
            <person name="Barry K."/>
            <person name="Goodstein D."/>
            <person name="Schmutz J."/>
            <person name="Leebens-Mack J."/>
            <person name="Osbourn A."/>
        </authorList>
    </citation>
    <scope>NUCLEOTIDE SEQUENCE [LARGE SCALE GENOMIC DNA]</scope>
    <source>
        <strain evidence="9">JIC</strain>
    </source>
</reference>
<evidence type="ECO:0000256" key="5">
    <source>
        <dbReference type="ARBA" id="ARBA00022729"/>
    </source>
</evidence>
<name>A0AAW1KC43_SAPOF</name>
<feature type="signal peptide" evidence="7">
    <location>
        <begin position="1"/>
        <end position="23"/>
    </location>
</feature>
<dbReference type="Pfam" id="PF02221">
    <property type="entry name" value="E1_DerP2_DerF2"/>
    <property type="match status" value="1"/>
</dbReference>
<feature type="chain" id="PRO_5043575973" description="MD-2-related lipid-recognition domain-containing protein" evidence="7">
    <location>
        <begin position="24"/>
        <end position="153"/>
    </location>
</feature>
<dbReference type="FunFam" id="2.60.40.770:FF:000002">
    <property type="entry name" value="putative phosphatidylglycerol/phosphatidylinositol transfer protein DDB_G0282179"/>
    <property type="match status" value="1"/>
</dbReference>
<dbReference type="GO" id="GO:0032934">
    <property type="term" value="F:sterol binding"/>
    <property type="evidence" value="ECO:0007669"/>
    <property type="project" value="InterPro"/>
</dbReference>
<keyword evidence="6" id="KW-0445">Lipid transport</keyword>
<evidence type="ECO:0000256" key="7">
    <source>
        <dbReference type="SAM" id="SignalP"/>
    </source>
</evidence>
<evidence type="ECO:0000256" key="4">
    <source>
        <dbReference type="ARBA" id="ARBA00022448"/>
    </source>
</evidence>
<comment type="caution">
    <text evidence="9">The sequence shown here is derived from an EMBL/GenBank/DDBJ whole genome shotgun (WGS) entry which is preliminary data.</text>
</comment>
<dbReference type="InterPro" id="IPR014756">
    <property type="entry name" value="Ig_E-set"/>
</dbReference>
<comment type="similarity">
    <text evidence="2">Belongs to the NPC2 family.</text>
</comment>
<sequence>MDMIRAVIILVLFITVFTSSSHATDIRYCDKNVDYDVKVRAVEITPDPIARGQPATFNLSASTENPISGGKVNVDVAYFGWHVYSESHDLCAETSCPVPSGDFIIAHSQVLPGYTPPGSYSLKMRIVDENKKQLSCVRFDIRIGFGSSSVAAS</sequence>
<dbReference type="AlphaFoldDB" id="A0AAW1KC43"/>
<evidence type="ECO:0000256" key="3">
    <source>
        <dbReference type="ARBA" id="ARBA00011245"/>
    </source>
</evidence>
<evidence type="ECO:0000313" key="9">
    <source>
        <dbReference type="EMBL" id="KAK9715941.1"/>
    </source>
</evidence>
<dbReference type="InterPro" id="IPR033917">
    <property type="entry name" value="ML_PG-PI_TP"/>
</dbReference>
<evidence type="ECO:0000259" key="8">
    <source>
        <dbReference type="SMART" id="SM00737"/>
    </source>
</evidence>
<dbReference type="InterPro" id="IPR003172">
    <property type="entry name" value="ML_dom"/>
</dbReference>
<keyword evidence="5 7" id="KW-0732">Signal</keyword>
<organism evidence="9 10">
    <name type="scientific">Saponaria officinalis</name>
    <name type="common">Common soapwort</name>
    <name type="synonym">Lychnis saponaria</name>
    <dbReference type="NCBI Taxonomy" id="3572"/>
    <lineage>
        <taxon>Eukaryota</taxon>
        <taxon>Viridiplantae</taxon>
        <taxon>Streptophyta</taxon>
        <taxon>Embryophyta</taxon>
        <taxon>Tracheophyta</taxon>
        <taxon>Spermatophyta</taxon>
        <taxon>Magnoliopsida</taxon>
        <taxon>eudicotyledons</taxon>
        <taxon>Gunneridae</taxon>
        <taxon>Pentapetalae</taxon>
        <taxon>Caryophyllales</taxon>
        <taxon>Caryophyllaceae</taxon>
        <taxon>Caryophylleae</taxon>
        <taxon>Saponaria</taxon>
    </lineage>
</organism>
<dbReference type="InterPro" id="IPR039670">
    <property type="entry name" value="NPC2-like"/>
</dbReference>
<keyword evidence="4" id="KW-0813">Transport</keyword>